<evidence type="ECO:0000256" key="5">
    <source>
        <dbReference type="SAM" id="Phobius"/>
    </source>
</evidence>
<dbReference type="Proteomes" id="UP001595617">
    <property type="component" value="Unassembled WGS sequence"/>
</dbReference>
<feature type="transmembrane region" description="Helical" evidence="5">
    <location>
        <begin position="6"/>
        <end position="26"/>
    </location>
</feature>
<proteinExistence type="inferred from homology"/>
<dbReference type="Gene3D" id="3.50.50.60">
    <property type="entry name" value="FAD/NAD(P)-binding domain"/>
    <property type="match status" value="2"/>
</dbReference>
<evidence type="ECO:0000256" key="1">
    <source>
        <dbReference type="ARBA" id="ARBA00001974"/>
    </source>
</evidence>
<comment type="cofactor">
    <cofactor evidence="1">
        <name>FAD</name>
        <dbReference type="ChEBI" id="CHEBI:57692"/>
    </cofactor>
</comment>
<comment type="similarity">
    <text evidence="2">Belongs to the class-I pyridine nucleotide-disulfide oxidoreductase family.</text>
</comment>
<keyword evidence="9" id="KW-1185">Reference proteome</keyword>
<keyword evidence="5" id="KW-0472">Membrane</keyword>
<evidence type="ECO:0000256" key="3">
    <source>
        <dbReference type="ARBA" id="ARBA00022630"/>
    </source>
</evidence>
<evidence type="ECO:0000256" key="4">
    <source>
        <dbReference type="ARBA" id="ARBA00022827"/>
    </source>
</evidence>
<dbReference type="InterPro" id="IPR023753">
    <property type="entry name" value="FAD/NAD-binding_dom"/>
</dbReference>
<accession>A0ABV7ZUC0</accession>
<dbReference type="PRINTS" id="PR00368">
    <property type="entry name" value="FADPNR"/>
</dbReference>
<dbReference type="PANTHER" id="PTHR43014">
    <property type="entry name" value="MERCURIC REDUCTASE"/>
    <property type="match status" value="1"/>
</dbReference>
<keyword evidence="4" id="KW-0274">FAD</keyword>
<dbReference type="GO" id="GO:0016491">
    <property type="term" value="F:oxidoreductase activity"/>
    <property type="evidence" value="ECO:0007669"/>
    <property type="project" value="UniProtKB-KW"/>
</dbReference>
<dbReference type="SUPFAM" id="SSF55424">
    <property type="entry name" value="FAD/NAD-linked reductases, dimerisation (C-terminal) domain"/>
    <property type="match status" value="1"/>
</dbReference>
<dbReference type="RefSeq" id="WP_380693975.1">
    <property type="nucleotide sequence ID" value="NZ_JBHRYR010000002.1"/>
</dbReference>
<reference evidence="9" key="1">
    <citation type="journal article" date="2019" name="Int. J. Syst. Evol. Microbiol.">
        <title>The Global Catalogue of Microorganisms (GCM) 10K type strain sequencing project: providing services to taxonomists for standard genome sequencing and annotation.</title>
        <authorList>
            <consortium name="The Broad Institute Genomics Platform"/>
            <consortium name="The Broad Institute Genome Sequencing Center for Infectious Disease"/>
            <person name="Wu L."/>
            <person name="Ma J."/>
        </authorList>
    </citation>
    <scope>NUCLEOTIDE SEQUENCE [LARGE SCALE GENOMIC DNA]</scope>
    <source>
        <strain evidence="9">IBRC 10765</strain>
    </source>
</reference>
<feature type="domain" description="Pyridine nucleotide-disulphide oxidoreductase dimerisation" evidence="6">
    <location>
        <begin position="336"/>
        <end position="441"/>
    </location>
</feature>
<gene>
    <name evidence="8" type="ORF">ACFOOG_04815</name>
</gene>
<dbReference type="PRINTS" id="PR00411">
    <property type="entry name" value="PNDRDTASEI"/>
</dbReference>
<feature type="domain" description="FAD/NAD(P)-binding" evidence="7">
    <location>
        <begin position="4"/>
        <end position="312"/>
    </location>
</feature>
<dbReference type="PANTHER" id="PTHR43014:SF2">
    <property type="entry name" value="MERCURIC REDUCTASE"/>
    <property type="match status" value="1"/>
</dbReference>
<comment type="caution">
    <text evidence="8">The sequence shown here is derived from an EMBL/GenBank/DDBJ whole genome shotgun (WGS) entry which is preliminary data.</text>
</comment>
<keyword evidence="5" id="KW-1133">Transmembrane helix</keyword>
<keyword evidence="8" id="KW-0560">Oxidoreductase</keyword>
<keyword evidence="3" id="KW-0285">Flavoprotein</keyword>
<dbReference type="Pfam" id="PF02852">
    <property type="entry name" value="Pyr_redox_dim"/>
    <property type="match status" value="1"/>
</dbReference>
<dbReference type="InterPro" id="IPR001100">
    <property type="entry name" value="Pyr_nuc-diS_OxRdtase"/>
</dbReference>
<protein>
    <submittedName>
        <fullName evidence="8">Dihydrolipoyl dehydrogenase family protein</fullName>
        <ecNumber evidence="8">1.-.-.-</ecNumber>
    </submittedName>
</protein>
<evidence type="ECO:0000313" key="8">
    <source>
        <dbReference type="EMBL" id="MFC3852153.1"/>
    </source>
</evidence>
<evidence type="ECO:0000259" key="7">
    <source>
        <dbReference type="Pfam" id="PF07992"/>
    </source>
</evidence>
<dbReference type="InterPro" id="IPR036188">
    <property type="entry name" value="FAD/NAD-bd_sf"/>
</dbReference>
<evidence type="ECO:0000259" key="6">
    <source>
        <dbReference type="Pfam" id="PF02852"/>
    </source>
</evidence>
<keyword evidence="5" id="KW-0812">Transmembrane</keyword>
<dbReference type="EC" id="1.-.-.-" evidence="8"/>
<dbReference type="PIRSF" id="PIRSF000350">
    <property type="entry name" value="Mercury_reductase_MerA"/>
    <property type="match status" value="1"/>
</dbReference>
<evidence type="ECO:0000256" key="2">
    <source>
        <dbReference type="ARBA" id="ARBA00007532"/>
    </source>
</evidence>
<sequence length="464" mass="50390">MKNYDLIVIGSGAGGLTATFTALGFGKSVLVIEKDRPGGECTWSGCIPSKSLINQAKAVHTARKFADIQVDGASIMANVRAVSERIYEHETPEVLQKAGADYLNGEAVFVDAHTLAVGDQRVRGKKIILATGSAPLLPPIPGLSEVAPLTNENIFQLEQLPESLLILGGGVISMELAQALNRLGVRCTVVEMLPEVLGREEPEFAALMREKLASEGVVFQLDTKATRVEKTAQGIRLHTVRGTQESTLDAEQILVALGRAPNIKGMGLDTVGIQVDKGVVVNKHLQTSLPHVYACGDVAGPYLLSHMANYQGKIAAMNAVLPLPVKRSVNYQHVTWATFTDPELARAGMTETEARAQYGDRIRVYHYDFAKLDRAQTKAGDMGRIKLITDHRARVLGAHIIAERAGDLIAEVQVLKTLGIPFSKLQGVIHPYPSYADALRQLSQQVFLDRIFQHPVVKLFRSGK</sequence>
<dbReference type="SUPFAM" id="SSF51905">
    <property type="entry name" value="FAD/NAD(P)-binding domain"/>
    <property type="match status" value="1"/>
</dbReference>
<dbReference type="EMBL" id="JBHRYR010000002">
    <property type="protein sequence ID" value="MFC3852153.1"/>
    <property type="molecule type" value="Genomic_DNA"/>
</dbReference>
<dbReference type="InterPro" id="IPR004099">
    <property type="entry name" value="Pyr_nucl-diS_OxRdtase_dimer"/>
</dbReference>
<organism evidence="8 9">
    <name type="scientific">Saccharospirillum mangrovi</name>
    <dbReference type="NCBI Taxonomy" id="2161747"/>
    <lineage>
        <taxon>Bacteria</taxon>
        <taxon>Pseudomonadati</taxon>
        <taxon>Pseudomonadota</taxon>
        <taxon>Gammaproteobacteria</taxon>
        <taxon>Oceanospirillales</taxon>
        <taxon>Saccharospirillaceae</taxon>
        <taxon>Saccharospirillum</taxon>
    </lineage>
</organism>
<name>A0ABV7ZUC0_9GAMM</name>
<dbReference type="InterPro" id="IPR016156">
    <property type="entry name" value="FAD/NAD-linked_Rdtase_dimer_sf"/>
</dbReference>
<evidence type="ECO:0000313" key="9">
    <source>
        <dbReference type="Proteomes" id="UP001595617"/>
    </source>
</evidence>
<dbReference type="Pfam" id="PF07992">
    <property type="entry name" value="Pyr_redox_2"/>
    <property type="match status" value="1"/>
</dbReference>
<dbReference type="Gene3D" id="3.30.390.30">
    <property type="match status" value="1"/>
</dbReference>